<feature type="region of interest" description="Disordered" evidence="2">
    <location>
        <begin position="152"/>
        <end position="171"/>
    </location>
</feature>
<evidence type="ECO:0000256" key="1">
    <source>
        <dbReference type="ARBA" id="ARBA00005564"/>
    </source>
</evidence>
<evidence type="ECO:0000313" key="5">
    <source>
        <dbReference type="Proteomes" id="UP001324427"/>
    </source>
</evidence>
<evidence type="ECO:0000313" key="4">
    <source>
        <dbReference type="EMBL" id="KAK4543377.1"/>
    </source>
</evidence>
<dbReference type="Gene3D" id="2.130.10.10">
    <property type="entry name" value="YVTN repeat-like/Quinoprotein amine dehydrogenase"/>
    <property type="match status" value="1"/>
</dbReference>
<evidence type="ECO:0008006" key="6">
    <source>
        <dbReference type="Google" id="ProtNLM"/>
    </source>
</evidence>
<feature type="signal peptide" evidence="3">
    <location>
        <begin position="1"/>
        <end position="17"/>
    </location>
</feature>
<keyword evidence="5" id="KW-1185">Reference proteome</keyword>
<evidence type="ECO:0000256" key="2">
    <source>
        <dbReference type="SAM" id="MobiDB-lite"/>
    </source>
</evidence>
<comment type="similarity">
    <text evidence="1">Belongs to the cycloisomerase 2 family.</text>
</comment>
<dbReference type="PANTHER" id="PTHR30344">
    <property type="entry name" value="6-PHOSPHOGLUCONOLACTONASE-RELATED"/>
    <property type="match status" value="1"/>
</dbReference>
<feature type="chain" id="PRO_5043945158" description="6-phosphogluconolactonase" evidence="3">
    <location>
        <begin position="18"/>
        <end position="395"/>
    </location>
</feature>
<dbReference type="Pfam" id="PF10282">
    <property type="entry name" value="Lactonase"/>
    <property type="match status" value="1"/>
</dbReference>
<accession>A0AAV9JDL0</accession>
<dbReference type="EMBL" id="JAVFHQ010000032">
    <property type="protein sequence ID" value="KAK4543377.1"/>
    <property type="molecule type" value="Genomic_DNA"/>
</dbReference>
<dbReference type="PANTHER" id="PTHR30344:SF1">
    <property type="entry name" value="6-PHOSPHOGLUCONOLACTONASE"/>
    <property type="match status" value="1"/>
</dbReference>
<dbReference type="GO" id="GO:0017057">
    <property type="term" value="F:6-phosphogluconolactonase activity"/>
    <property type="evidence" value="ECO:0007669"/>
    <property type="project" value="TreeGrafter"/>
</dbReference>
<name>A0AAV9JDL0_9PEZI</name>
<dbReference type="Proteomes" id="UP001324427">
    <property type="component" value="Unassembled WGS sequence"/>
</dbReference>
<dbReference type="InterPro" id="IPR050282">
    <property type="entry name" value="Cycloisomerase_2"/>
</dbReference>
<sequence length="395" mass="41989">MLATALLALSAAATVSATNLFVSDYSGNITTLSLTAKNGTYALNQTFQTTECAPNPSWLTIDADRGLLFCLNEGLETVNGSLSSFTINSDGSLKHIKNTTTISGPVNGVIYGAAAGKRAIALAHYTGSAVSSWLLEGGGKFSFNQKLPYTLAEPGPDPSRQDAPHEHEAITDPTGQYILVPDLGADRIRVFSYDDATLKLKTLSPLVAAPGSGPRHAAFWNPYGVACEGCTTYFYVVHELASTVTGYAVEYLPNSGGLNFTVVYNSTTYDLLNLPEGNAPAEVHVSPDNRFLVISNRNNTSFSLPEPDGSVVPSDSLSTFRLVDDGTLVFVQLWPSGGSYPRQFSIDSTGTLVAVGNQYSQNVAILQRDVATGLIGEPIARVLVPGNTTCVMWDE</sequence>
<evidence type="ECO:0000256" key="3">
    <source>
        <dbReference type="SAM" id="SignalP"/>
    </source>
</evidence>
<dbReference type="InterPro" id="IPR015943">
    <property type="entry name" value="WD40/YVTN_repeat-like_dom_sf"/>
</dbReference>
<proteinExistence type="inferred from homology"/>
<comment type="caution">
    <text evidence="4">The sequence shown here is derived from an EMBL/GenBank/DDBJ whole genome shotgun (WGS) entry which is preliminary data.</text>
</comment>
<protein>
    <recommendedName>
        <fullName evidence="6">6-phosphogluconolactonase</fullName>
    </recommendedName>
</protein>
<dbReference type="InterPro" id="IPR011045">
    <property type="entry name" value="N2O_reductase_N"/>
</dbReference>
<reference evidence="4 5" key="1">
    <citation type="submission" date="2021-11" db="EMBL/GenBank/DDBJ databases">
        <title>Black yeast isolated from Biological Soil Crust.</title>
        <authorList>
            <person name="Kurbessoian T."/>
        </authorList>
    </citation>
    <scope>NUCLEOTIDE SEQUENCE [LARGE SCALE GENOMIC DNA]</scope>
    <source>
        <strain evidence="4 5">CCFEE 5522</strain>
    </source>
</reference>
<dbReference type="AlphaFoldDB" id="A0AAV9JDL0"/>
<keyword evidence="3" id="KW-0732">Signal</keyword>
<feature type="compositionally biased region" description="Basic and acidic residues" evidence="2">
    <location>
        <begin position="159"/>
        <end position="170"/>
    </location>
</feature>
<dbReference type="SUPFAM" id="SSF50974">
    <property type="entry name" value="Nitrous oxide reductase, N-terminal domain"/>
    <property type="match status" value="1"/>
</dbReference>
<dbReference type="InterPro" id="IPR019405">
    <property type="entry name" value="Lactonase_7-beta_prop"/>
</dbReference>
<gene>
    <name evidence="4" type="ORF">LTR36_005520</name>
</gene>
<organism evidence="4 5">
    <name type="scientific">Oleoguttula mirabilis</name>
    <dbReference type="NCBI Taxonomy" id="1507867"/>
    <lineage>
        <taxon>Eukaryota</taxon>
        <taxon>Fungi</taxon>
        <taxon>Dikarya</taxon>
        <taxon>Ascomycota</taxon>
        <taxon>Pezizomycotina</taxon>
        <taxon>Dothideomycetes</taxon>
        <taxon>Dothideomycetidae</taxon>
        <taxon>Mycosphaerellales</taxon>
        <taxon>Teratosphaeriaceae</taxon>
        <taxon>Oleoguttula</taxon>
    </lineage>
</organism>